<gene>
    <name evidence="2" type="ORF">ACFSCX_07405</name>
</gene>
<keyword evidence="3" id="KW-1185">Reference proteome</keyword>
<dbReference type="Pfam" id="PF13643">
    <property type="entry name" value="DUF4145"/>
    <property type="match status" value="1"/>
</dbReference>
<sequence length="252" mass="29216">MIILDRLDRKVYCNKCNHDTNHEVISKHEERSSSTDDFQWQSQYFIVRCLGCDNISFVSIYGDEDCWEYDETGNRNWTDTCTVHHKDGGSISYSTSKEEVPPLKDYSPRLPMEFSNVPPKLEGLYNQVVDVYNFDYLLLCSAGIRTLIEAICRELSITVGNLYNNDGEIRLNKKGEEIKSSSLEGKIFGLYEKGYIVWEQVKILQTIREIGNTAVHEIIEPQRSDLKNSIIIIEKVLDLIYEVKNTRFHNIK</sequence>
<evidence type="ECO:0000313" key="2">
    <source>
        <dbReference type="EMBL" id="MFD1736388.1"/>
    </source>
</evidence>
<organism evidence="2 3">
    <name type="scientific">Bacillus salitolerans</name>
    <dbReference type="NCBI Taxonomy" id="1437434"/>
    <lineage>
        <taxon>Bacteria</taxon>
        <taxon>Bacillati</taxon>
        <taxon>Bacillota</taxon>
        <taxon>Bacilli</taxon>
        <taxon>Bacillales</taxon>
        <taxon>Bacillaceae</taxon>
        <taxon>Bacillus</taxon>
    </lineage>
</organism>
<dbReference type="Proteomes" id="UP001597214">
    <property type="component" value="Unassembled WGS sequence"/>
</dbReference>
<dbReference type="EMBL" id="JBHUEM010000007">
    <property type="protein sequence ID" value="MFD1736388.1"/>
    <property type="molecule type" value="Genomic_DNA"/>
</dbReference>
<dbReference type="RefSeq" id="WP_377927538.1">
    <property type="nucleotide sequence ID" value="NZ_JBHUEM010000007.1"/>
</dbReference>
<reference evidence="3" key="1">
    <citation type="journal article" date="2019" name="Int. J. Syst. Evol. Microbiol.">
        <title>The Global Catalogue of Microorganisms (GCM) 10K type strain sequencing project: providing services to taxonomists for standard genome sequencing and annotation.</title>
        <authorList>
            <consortium name="The Broad Institute Genomics Platform"/>
            <consortium name="The Broad Institute Genome Sequencing Center for Infectious Disease"/>
            <person name="Wu L."/>
            <person name="Ma J."/>
        </authorList>
    </citation>
    <scope>NUCLEOTIDE SEQUENCE [LARGE SCALE GENOMIC DNA]</scope>
    <source>
        <strain evidence="3">CCUG 49339</strain>
    </source>
</reference>
<comment type="caution">
    <text evidence="2">The sequence shown here is derived from an EMBL/GenBank/DDBJ whole genome shotgun (WGS) entry which is preliminary data.</text>
</comment>
<accession>A0ABW4LNW5</accession>
<dbReference type="InterPro" id="IPR025285">
    <property type="entry name" value="DUF4145"/>
</dbReference>
<proteinExistence type="predicted"/>
<feature type="domain" description="DUF4145" evidence="1">
    <location>
        <begin position="139"/>
        <end position="232"/>
    </location>
</feature>
<evidence type="ECO:0000313" key="3">
    <source>
        <dbReference type="Proteomes" id="UP001597214"/>
    </source>
</evidence>
<protein>
    <submittedName>
        <fullName evidence="2">DUF4145 domain-containing protein</fullName>
    </submittedName>
</protein>
<evidence type="ECO:0000259" key="1">
    <source>
        <dbReference type="Pfam" id="PF13643"/>
    </source>
</evidence>
<name>A0ABW4LNW5_9BACI</name>